<keyword evidence="3" id="KW-1185">Reference proteome</keyword>
<sequence>MQKQQGNPISRAKLDASASLLQQKRKAVVSLIEQRKNIPGNGGKTDNTSPMGRLDNPSPMGRRDSQRESQNGTPRDDNPGTIPLGDLLEAMGKVAEKRVSPRSHPKETEEVSVDKQPEISNMTMEWGPLVRVFPIEKAMVEWYMQLLEKRQALAKIKTQSGPSTTFSNPHLLLERVQTLSHVAQVLQVDPDLYCYKRPYLQKQLEQVIQEWVTNELFLSCHEGLLAPLLVFALLFCTFLLNSPPNNITITTFDKHQFLRIKDPQQDHSSTLKDSLWVKCYIW</sequence>
<dbReference type="EMBL" id="PGCJ01000778">
    <property type="protein sequence ID" value="PLW21962.1"/>
    <property type="molecule type" value="Genomic_DNA"/>
</dbReference>
<feature type="region of interest" description="Disordered" evidence="1">
    <location>
        <begin position="95"/>
        <end position="114"/>
    </location>
</feature>
<dbReference type="Gene3D" id="3.40.1060.10">
    <property type="entry name" value="Aconitase, Domain 2"/>
    <property type="match status" value="1"/>
</dbReference>
<name>A0A2N5T8Z9_9BASI</name>
<comment type="caution">
    <text evidence="2">The sequence shown here is derived from an EMBL/GenBank/DDBJ whole genome shotgun (WGS) entry which is preliminary data.</text>
</comment>
<dbReference type="Proteomes" id="UP000235388">
    <property type="component" value="Unassembled WGS sequence"/>
</dbReference>
<gene>
    <name evidence="2" type="ORF">PCANC_04352</name>
</gene>
<evidence type="ECO:0000313" key="3">
    <source>
        <dbReference type="Proteomes" id="UP000235388"/>
    </source>
</evidence>
<evidence type="ECO:0000256" key="1">
    <source>
        <dbReference type="SAM" id="MobiDB-lite"/>
    </source>
</evidence>
<accession>A0A2N5T8Z9</accession>
<dbReference type="STRING" id="200324.A0A2N5T8Z9"/>
<dbReference type="InterPro" id="IPR015932">
    <property type="entry name" value="Aconitase_dom2"/>
</dbReference>
<evidence type="ECO:0000313" key="2">
    <source>
        <dbReference type="EMBL" id="PLW21962.1"/>
    </source>
</evidence>
<protein>
    <submittedName>
        <fullName evidence="2">Uncharacterized protein</fullName>
    </submittedName>
</protein>
<reference evidence="2 3" key="1">
    <citation type="submission" date="2017-11" db="EMBL/GenBank/DDBJ databases">
        <title>De novo assembly and phasing of dikaryotic genomes from two isolates of Puccinia coronata f. sp. avenae, the causal agent of oat crown rust.</title>
        <authorList>
            <person name="Miller M.E."/>
            <person name="Zhang Y."/>
            <person name="Omidvar V."/>
            <person name="Sperschneider J."/>
            <person name="Schwessinger B."/>
            <person name="Raley C."/>
            <person name="Palmer J.M."/>
            <person name="Garnica D."/>
            <person name="Upadhyaya N."/>
            <person name="Rathjen J."/>
            <person name="Taylor J.M."/>
            <person name="Park R.F."/>
            <person name="Dodds P.N."/>
            <person name="Hirsch C.D."/>
            <person name="Kianian S.F."/>
            <person name="Figueroa M."/>
        </authorList>
    </citation>
    <scope>NUCLEOTIDE SEQUENCE [LARGE SCALE GENOMIC DNA]</scope>
    <source>
        <strain evidence="2">12NC29</strain>
    </source>
</reference>
<proteinExistence type="predicted"/>
<dbReference type="AlphaFoldDB" id="A0A2N5T8Z9"/>
<feature type="region of interest" description="Disordered" evidence="1">
    <location>
        <begin position="32"/>
        <end position="85"/>
    </location>
</feature>
<organism evidence="2 3">
    <name type="scientific">Puccinia coronata f. sp. avenae</name>
    <dbReference type="NCBI Taxonomy" id="200324"/>
    <lineage>
        <taxon>Eukaryota</taxon>
        <taxon>Fungi</taxon>
        <taxon>Dikarya</taxon>
        <taxon>Basidiomycota</taxon>
        <taxon>Pucciniomycotina</taxon>
        <taxon>Pucciniomycetes</taxon>
        <taxon>Pucciniales</taxon>
        <taxon>Pucciniaceae</taxon>
        <taxon>Puccinia</taxon>
    </lineage>
</organism>